<comment type="caution">
    <text evidence="2">The sequence shown here is derived from an EMBL/GenBank/DDBJ whole genome shotgun (WGS) entry which is preliminary data.</text>
</comment>
<sequence length="107" mass="12434">MSLRPVDMQVLIPKIDEVAKSHQIQNQHEEFQQQQFAAQLQKQAELQQKQVTNSPKSEGGKIKKENEKEKYRQQSGDGKKQRYNAQEEDSPQDFKEPNKGNLLDIKV</sequence>
<name>A0A0L6W5V4_9FIRM</name>
<proteinExistence type="predicted"/>
<accession>A0A0L6W5V4</accession>
<evidence type="ECO:0000313" key="2">
    <source>
        <dbReference type="EMBL" id="KNZ70856.1"/>
    </source>
</evidence>
<reference evidence="3" key="1">
    <citation type="submission" date="2015-07" db="EMBL/GenBank/DDBJ databases">
        <title>Complete Genome of Thermincola ferriacetica strain Z-0001T.</title>
        <authorList>
            <person name="Lusk B."/>
            <person name="Badalamenti J.P."/>
            <person name="Parameswaran P."/>
            <person name="Bond D.R."/>
            <person name="Torres C.I."/>
        </authorList>
    </citation>
    <scope>NUCLEOTIDE SEQUENCE [LARGE SCALE GENOMIC DNA]</scope>
    <source>
        <strain evidence="3">Z-0001</strain>
    </source>
</reference>
<keyword evidence="3" id="KW-1185">Reference proteome</keyword>
<dbReference type="Proteomes" id="UP000037175">
    <property type="component" value="Unassembled WGS sequence"/>
</dbReference>
<dbReference type="RefSeq" id="WP_052216751.1">
    <property type="nucleotide sequence ID" value="NZ_LGTE01000002.1"/>
</dbReference>
<evidence type="ECO:0000256" key="1">
    <source>
        <dbReference type="SAM" id="MobiDB-lite"/>
    </source>
</evidence>
<protein>
    <submittedName>
        <fullName evidence="2">Uncharacterized protein</fullName>
    </submittedName>
</protein>
<feature type="region of interest" description="Disordered" evidence="1">
    <location>
        <begin position="44"/>
        <end position="107"/>
    </location>
</feature>
<gene>
    <name evidence="2" type="ORF">Tfer_0536</name>
</gene>
<dbReference type="EMBL" id="LGTE01000002">
    <property type="protein sequence ID" value="KNZ70856.1"/>
    <property type="molecule type" value="Genomic_DNA"/>
</dbReference>
<dbReference type="AlphaFoldDB" id="A0A0L6W5V4"/>
<organism evidence="2 3">
    <name type="scientific">Thermincola ferriacetica</name>
    <dbReference type="NCBI Taxonomy" id="281456"/>
    <lineage>
        <taxon>Bacteria</taxon>
        <taxon>Bacillati</taxon>
        <taxon>Bacillota</taxon>
        <taxon>Clostridia</taxon>
        <taxon>Eubacteriales</taxon>
        <taxon>Thermincolaceae</taxon>
        <taxon>Thermincola</taxon>
    </lineage>
</organism>
<evidence type="ECO:0000313" key="3">
    <source>
        <dbReference type="Proteomes" id="UP000037175"/>
    </source>
</evidence>
<feature type="compositionally biased region" description="Basic and acidic residues" evidence="1">
    <location>
        <begin position="58"/>
        <end position="80"/>
    </location>
</feature>